<dbReference type="Pfam" id="PF10751">
    <property type="entry name" value="DUF2535"/>
    <property type="match status" value="1"/>
</dbReference>
<protein>
    <submittedName>
        <fullName evidence="1">DUF2535 family protein</fullName>
    </submittedName>
</protein>
<organism evidence="1 2">
    <name type="scientific">Halalkalibacter kiskunsagensis</name>
    <dbReference type="NCBI Taxonomy" id="1548599"/>
    <lineage>
        <taxon>Bacteria</taxon>
        <taxon>Bacillati</taxon>
        <taxon>Bacillota</taxon>
        <taxon>Bacilli</taxon>
        <taxon>Bacillales</taxon>
        <taxon>Bacillaceae</taxon>
        <taxon>Halalkalibacter</taxon>
    </lineage>
</organism>
<dbReference type="EMBL" id="JBHLUX010000017">
    <property type="protein sequence ID" value="MFC0470181.1"/>
    <property type="molecule type" value="Genomic_DNA"/>
</dbReference>
<name>A0ABV6KA46_9BACI</name>
<accession>A0ABV6KA46</accession>
<gene>
    <name evidence="1" type="ORF">ACFFHM_06490</name>
</gene>
<dbReference type="InterPro" id="IPR019687">
    <property type="entry name" value="DUF2535"/>
</dbReference>
<comment type="caution">
    <text evidence="1">The sequence shown here is derived from an EMBL/GenBank/DDBJ whole genome shotgun (WGS) entry which is preliminary data.</text>
</comment>
<evidence type="ECO:0000313" key="1">
    <source>
        <dbReference type="EMBL" id="MFC0470181.1"/>
    </source>
</evidence>
<dbReference type="RefSeq" id="WP_335958874.1">
    <property type="nucleotide sequence ID" value="NZ_JAXBLX010000003.1"/>
</dbReference>
<evidence type="ECO:0000313" key="2">
    <source>
        <dbReference type="Proteomes" id="UP001589838"/>
    </source>
</evidence>
<reference evidence="1 2" key="1">
    <citation type="submission" date="2024-09" db="EMBL/GenBank/DDBJ databases">
        <authorList>
            <person name="Sun Q."/>
            <person name="Mori K."/>
        </authorList>
    </citation>
    <scope>NUCLEOTIDE SEQUENCE [LARGE SCALE GENOMIC DNA]</scope>
    <source>
        <strain evidence="1 2">NCAIM B.02610</strain>
    </source>
</reference>
<sequence>MFYKRIEFKNVVGQKVKVTEIPVVAANDRYYFMIQARLQLFISSLYKNPQEKSSYSFREYLKRKIRWSDFEDLFHDYSKTNS</sequence>
<dbReference type="Proteomes" id="UP001589838">
    <property type="component" value="Unassembled WGS sequence"/>
</dbReference>
<keyword evidence="2" id="KW-1185">Reference proteome</keyword>
<proteinExistence type="predicted"/>